<proteinExistence type="predicted"/>
<organism evidence="3 6">
    <name type="scientific">Phocaeicola dorei</name>
    <dbReference type="NCBI Taxonomy" id="357276"/>
    <lineage>
        <taxon>Bacteria</taxon>
        <taxon>Pseudomonadati</taxon>
        <taxon>Bacteroidota</taxon>
        <taxon>Bacteroidia</taxon>
        <taxon>Bacteroidales</taxon>
        <taxon>Bacteroidaceae</taxon>
        <taxon>Phocaeicola</taxon>
    </lineage>
</organism>
<dbReference type="Pfam" id="PF13004">
    <property type="entry name" value="BACON"/>
    <property type="match status" value="4"/>
</dbReference>
<dbReference type="Proteomes" id="UP000481616">
    <property type="component" value="Unassembled WGS sequence"/>
</dbReference>
<dbReference type="InterPro" id="IPR053139">
    <property type="entry name" value="Surface_bspA-like"/>
</dbReference>
<dbReference type="CDD" id="cd14948">
    <property type="entry name" value="BACON"/>
    <property type="match status" value="4"/>
</dbReference>
<evidence type="ECO:0000313" key="4">
    <source>
        <dbReference type="EMBL" id="KAA5406539.1"/>
    </source>
</evidence>
<feature type="domain" description="BACON" evidence="2">
    <location>
        <begin position="160"/>
        <end position="215"/>
    </location>
</feature>
<dbReference type="AlphaFoldDB" id="A0A4Q5HVI3"/>
<dbReference type="InterPro" id="IPR026906">
    <property type="entry name" value="LRR_5"/>
</dbReference>
<dbReference type="PROSITE" id="PS51257">
    <property type="entry name" value="PROKAR_LIPOPROTEIN"/>
    <property type="match status" value="1"/>
</dbReference>
<feature type="domain" description="BACON" evidence="2">
    <location>
        <begin position="247"/>
        <end position="304"/>
    </location>
</feature>
<feature type="signal peptide" evidence="1">
    <location>
        <begin position="1"/>
        <end position="23"/>
    </location>
</feature>
<evidence type="ECO:0000256" key="1">
    <source>
        <dbReference type="SAM" id="SignalP"/>
    </source>
</evidence>
<keyword evidence="1" id="KW-0732">Signal</keyword>
<sequence length="1208" mass="130433">MKLKKISILFILLPLCIFFTACSKENDNAPKQSENIIDFEQGNMNFTEGAGEQTFSFTTNTAWVVSVASTRNRGVPWCTVAPTSGNAGSHTIKVTTTPNETYDDRSVTVTLKAGAEVKSFVVSQKQKDALLLTNDKFEVDQAGRTVTVEVKSNVSYTATIGEECKDWIKESNSTRALSTTTKSYTVAMNEDGKKREGSIIFSDGSLTETVHIYQAGGSIILLSQNDCHVSASGEEITVELRSNCDYEVVMPSVDWIKETMTRGMSSHTLHYTVAPNDSYDGRKTEIIYRDKSDSSIADTLTILQAQKDAIIISEKEVKVGSEGGTVEVKIDANVDFEMQLPDVEWISETSTRGLSTHKKYLKIAENTGETSRTAEVVFKNTTSGIEETLTVSQSAKGKRVKVHVEKAGTLSDYIAESEKLNVEELEVSGNLGGKDIAFIREMAGTYNHANTEGKLVYLDMTEANIVADGEYYLPNSSGKEYLPTENTIGERMFTSRGLQTILLPKSVTSIDDRAFSSCHSLNKVVIYENSVKTIGMAAFEYCSSLADIVLPEGVTTIARSAFWGCSSLSRIDLPEGVTTIGHSAFYGCEKLSSVKLPNSLTTIEGFAFSGCNGLTITIPDNVESMSMLTFSDCTGLDITIPGRFLTKIENPIGSNCKDVRVTIAEGTTVIEEYAFQKRPGIVSVTIPESVTSIGHAAFWQCSGLTDIIIPSSVTEIGDDAFSKCTNLTNVTLPDGLTFIGEGVFNGCTKLSEINIPKKITAINNATFSGCVSLRNMIIPDNIQSIGGRAFEYCSHLTMTIPETVTSIGSQAFRNNADLSIAMSGNLLDNALFSDCENLRITLSNGSTFIKESALINCSGLIEIHIPNSVSSIGAHAFYGCTNLKNIIIPNKVTSIEERTFYECKGLVSVVIPNSVKSIEYEAFNGCSALKSIVLPEGMTLIKKWTFADCSSLVDVTLPSTMTTLEYGAFENCTSLRSVTIPNSVNTVDAPFYGCSSLSDIKVPDYLYETSIFSGTGITDITVPEGTTVVGSFADCTKLASITFPEGIKALTDFSGCSSLRAIDIPDGVSVIGSALFRGCVNLTKVTIPNSVVSLEWFAFSDCSSLTRITIPNHIATISSGAFSGCSLLTNVTLGSGVASIEDIAFHNAPIRQLRCYAVVPPKLHGVVDGSFSADLVKGATLYVPAGTGMAYSESDWKIYFENIVEMEE</sequence>
<dbReference type="Gene3D" id="2.60.40.10">
    <property type="entry name" value="Immunoglobulins"/>
    <property type="match status" value="4"/>
</dbReference>
<name>A0A4Q5HVI3_9BACT</name>
<gene>
    <name evidence="4" type="ORF">F2Y51_06715</name>
    <name evidence="3" type="ORF">F2Y58_06095</name>
</gene>
<evidence type="ECO:0000259" key="2">
    <source>
        <dbReference type="Pfam" id="PF13004"/>
    </source>
</evidence>
<dbReference type="PANTHER" id="PTHR45661">
    <property type="entry name" value="SURFACE ANTIGEN"/>
    <property type="match status" value="1"/>
</dbReference>
<dbReference type="InterPro" id="IPR032675">
    <property type="entry name" value="LRR_dom_sf"/>
</dbReference>
<protein>
    <submittedName>
        <fullName evidence="3">Leucine-rich repeat protein</fullName>
    </submittedName>
</protein>
<accession>A0A4Q5HVI3</accession>
<dbReference type="InterPro" id="IPR013783">
    <property type="entry name" value="Ig-like_fold"/>
</dbReference>
<dbReference type="Gene3D" id="3.80.10.10">
    <property type="entry name" value="Ribonuclease Inhibitor"/>
    <property type="match status" value="5"/>
</dbReference>
<dbReference type="EMBL" id="VVZA01000004">
    <property type="protein sequence ID" value="KAA5406539.1"/>
    <property type="molecule type" value="Genomic_DNA"/>
</dbReference>
<dbReference type="RefSeq" id="WP_130053781.1">
    <property type="nucleotide sequence ID" value="NZ_RCXK01000004.1"/>
</dbReference>
<feature type="domain" description="BACON" evidence="2">
    <location>
        <begin position="74"/>
        <end position="125"/>
    </location>
</feature>
<evidence type="ECO:0000313" key="3">
    <source>
        <dbReference type="EMBL" id="KAA5399691.1"/>
    </source>
</evidence>
<dbReference type="Proteomes" id="UP000441162">
    <property type="component" value="Unassembled WGS sequence"/>
</dbReference>
<feature type="domain" description="BACON" evidence="2">
    <location>
        <begin position="341"/>
        <end position="393"/>
    </location>
</feature>
<reference evidence="5 6" key="1">
    <citation type="journal article" date="2019" name="Nat. Med.">
        <title>A library of human gut bacterial isolates paired with longitudinal multiomics data enables mechanistic microbiome research.</title>
        <authorList>
            <person name="Poyet M."/>
            <person name="Groussin M."/>
            <person name="Gibbons S.M."/>
            <person name="Avila-Pacheco J."/>
            <person name="Jiang X."/>
            <person name="Kearney S.M."/>
            <person name="Perrotta A.R."/>
            <person name="Berdy B."/>
            <person name="Zhao S."/>
            <person name="Lieberman T.D."/>
            <person name="Swanson P.K."/>
            <person name="Smith M."/>
            <person name="Roesemann S."/>
            <person name="Alexander J.E."/>
            <person name="Rich S.A."/>
            <person name="Livny J."/>
            <person name="Vlamakis H."/>
            <person name="Clish C."/>
            <person name="Bullock K."/>
            <person name="Deik A."/>
            <person name="Scott J."/>
            <person name="Pierce K.A."/>
            <person name="Xavier R.J."/>
            <person name="Alm E.J."/>
        </authorList>
    </citation>
    <scope>NUCLEOTIDE SEQUENCE [LARGE SCALE GENOMIC DNA]</scope>
    <source>
        <strain evidence="3 6">BIOML-A1</strain>
        <strain evidence="4 5">BIOML-A4</strain>
    </source>
</reference>
<dbReference type="SUPFAM" id="SSF52058">
    <property type="entry name" value="L domain-like"/>
    <property type="match status" value="2"/>
</dbReference>
<dbReference type="EMBL" id="VVYY01000004">
    <property type="protein sequence ID" value="KAA5399691.1"/>
    <property type="molecule type" value="Genomic_DNA"/>
</dbReference>
<comment type="caution">
    <text evidence="3">The sequence shown here is derived from an EMBL/GenBank/DDBJ whole genome shotgun (WGS) entry which is preliminary data.</text>
</comment>
<evidence type="ECO:0000313" key="6">
    <source>
        <dbReference type="Proteomes" id="UP000481616"/>
    </source>
</evidence>
<feature type="chain" id="PRO_5043194823" evidence="1">
    <location>
        <begin position="24"/>
        <end position="1208"/>
    </location>
</feature>
<dbReference type="PANTHER" id="PTHR45661:SF3">
    <property type="entry name" value="IG-LIKE DOMAIN-CONTAINING PROTEIN"/>
    <property type="match status" value="1"/>
</dbReference>
<dbReference type="Pfam" id="PF13306">
    <property type="entry name" value="LRR_5"/>
    <property type="match status" value="5"/>
</dbReference>
<dbReference type="InterPro" id="IPR024361">
    <property type="entry name" value="BACON"/>
</dbReference>
<evidence type="ECO:0000313" key="5">
    <source>
        <dbReference type="Proteomes" id="UP000441162"/>
    </source>
</evidence>